<evidence type="ECO:0000256" key="8">
    <source>
        <dbReference type="ARBA" id="ARBA00023136"/>
    </source>
</evidence>
<keyword evidence="7" id="KW-0496">Mitochondrion</keyword>
<dbReference type="GO" id="GO:0008637">
    <property type="term" value="P:apoptotic mitochondrial changes"/>
    <property type="evidence" value="ECO:0007669"/>
    <property type="project" value="TreeGrafter"/>
</dbReference>
<evidence type="ECO:0000256" key="5">
    <source>
        <dbReference type="ARBA" id="ARBA00022703"/>
    </source>
</evidence>
<sequence length="232" mass="25467">METGGVELDRITPLVFLSFLQQDCKNDELTNQLDTLGQELKLAWRDINCNGFDQDAEEDGELQTDGHFCCKPRDLVAHLEPSVEVARPVNPANEAVLRNVAAELIEIADQMENRVVSRAADNLMRKLQSSPPQDWKRHLSAEVQSVLGQGLGSGLEQLPQERVVLALTMMLVKGVCERVPACSRSSSAPPCSTWAPPCPGDSRRCTHLCASVSASYKMESCVALLFSLMDSL</sequence>
<evidence type="ECO:0000256" key="4">
    <source>
        <dbReference type="ARBA" id="ARBA00022490"/>
    </source>
</evidence>
<dbReference type="Proteomes" id="UP001044222">
    <property type="component" value="Chromosome 7"/>
</dbReference>
<organism evidence="9 10">
    <name type="scientific">Anguilla anguilla</name>
    <name type="common">European freshwater eel</name>
    <name type="synonym">Muraena anguilla</name>
    <dbReference type="NCBI Taxonomy" id="7936"/>
    <lineage>
        <taxon>Eukaryota</taxon>
        <taxon>Metazoa</taxon>
        <taxon>Chordata</taxon>
        <taxon>Craniata</taxon>
        <taxon>Vertebrata</taxon>
        <taxon>Euteleostomi</taxon>
        <taxon>Actinopterygii</taxon>
        <taxon>Neopterygii</taxon>
        <taxon>Teleostei</taxon>
        <taxon>Anguilliformes</taxon>
        <taxon>Anguillidae</taxon>
        <taxon>Anguilla</taxon>
    </lineage>
</organism>
<protein>
    <recommendedName>
        <fullName evidence="3">BH3-interacting domain death agonist</fullName>
    </recommendedName>
</protein>
<gene>
    <name evidence="9" type="ORF">ANANG_G00143700</name>
</gene>
<dbReference type="GO" id="GO:0005829">
    <property type="term" value="C:cytosol"/>
    <property type="evidence" value="ECO:0007669"/>
    <property type="project" value="TreeGrafter"/>
</dbReference>
<evidence type="ECO:0000256" key="7">
    <source>
        <dbReference type="ARBA" id="ARBA00023128"/>
    </source>
</evidence>
<evidence type="ECO:0000256" key="3">
    <source>
        <dbReference type="ARBA" id="ARBA00015802"/>
    </source>
</evidence>
<dbReference type="GO" id="GO:2001238">
    <property type="term" value="P:positive regulation of extrinsic apoptotic signaling pathway"/>
    <property type="evidence" value="ECO:0007669"/>
    <property type="project" value="TreeGrafter"/>
</dbReference>
<dbReference type="Pfam" id="PF06393">
    <property type="entry name" value="BID"/>
    <property type="match status" value="1"/>
</dbReference>
<dbReference type="AlphaFoldDB" id="A0A9D3RW67"/>
<evidence type="ECO:0000256" key="2">
    <source>
        <dbReference type="ARBA" id="ARBA00004496"/>
    </source>
</evidence>
<keyword evidence="6" id="KW-1000">Mitochondrion outer membrane</keyword>
<dbReference type="GO" id="GO:0005741">
    <property type="term" value="C:mitochondrial outer membrane"/>
    <property type="evidence" value="ECO:0007669"/>
    <property type="project" value="UniProtKB-SubCell"/>
</dbReference>
<dbReference type="InterPro" id="IPR010479">
    <property type="entry name" value="BID"/>
</dbReference>
<dbReference type="SUPFAM" id="SSF56854">
    <property type="entry name" value="Bcl-2 inhibitors of programmed cell death"/>
    <property type="match status" value="1"/>
</dbReference>
<reference evidence="9" key="1">
    <citation type="submission" date="2021-01" db="EMBL/GenBank/DDBJ databases">
        <title>A chromosome-scale assembly of European eel, Anguilla anguilla.</title>
        <authorList>
            <person name="Henkel C."/>
            <person name="Jong-Raadsen S.A."/>
            <person name="Dufour S."/>
            <person name="Weltzien F.-A."/>
            <person name="Palstra A.P."/>
            <person name="Pelster B."/>
            <person name="Spaink H.P."/>
            <person name="Van Den Thillart G.E."/>
            <person name="Jansen H."/>
            <person name="Zahm M."/>
            <person name="Klopp C."/>
            <person name="Cedric C."/>
            <person name="Louis A."/>
            <person name="Berthelot C."/>
            <person name="Parey E."/>
            <person name="Roest Crollius H."/>
            <person name="Montfort J."/>
            <person name="Robinson-Rechavi M."/>
            <person name="Bucao C."/>
            <person name="Bouchez O."/>
            <person name="Gislard M."/>
            <person name="Lluch J."/>
            <person name="Milhes M."/>
            <person name="Lampietro C."/>
            <person name="Lopez Roques C."/>
            <person name="Donnadieu C."/>
            <person name="Braasch I."/>
            <person name="Desvignes T."/>
            <person name="Postlethwait J."/>
            <person name="Bobe J."/>
            <person name="Guiguen Y."/>
            <person name="Dirks R."/>
        </authorList>
    </citation>
    <scope>NUCLEOTIDE SEQUENCE</scope>
    <source>
        <strain evidence="9">Tag_6206</strain>
        <tissue evidence="9">Liver</tissue>
    </source>
</reference>
<evidence type="ECO:0000313" key="10">
    <source>
        <dbReference type="Proteomes" id="UP001044222"/>
    </source>
</evidence>
<dbReference type="Gene3D" id="1.10.437.10">
    <property type="entry name" value="Blc2-like"/>
    <property type="match status" value="1"/>
</dbReference>
<keyword evidence="5" id="KW-0053">Apoptosis</keyword>
<keyword evidence="8" id="KW-0472">Membrane</keyword>
<proteinExistence type="predicted"/>
<dbReference type="PANTHER" id="PTHR35447:SF1">
    <property type="entry name" value="BH3-INTERACTING DOMAIN DEATH AGONIST"/>
    <property type="match status" value="1"/>
</dbReference>
<dbReference type="InterPro" id="IPR036834">
    <property type="entry name" value="Bcl-2-like_sf"/>
</dbReference>
<evidence type="ECO:0000256" key="1">
    <source>
        <dbReference type="ARBA" id="ARBA00004294"/>
    </source>
</evidence>
<dbReference type="PANTHER" id="PTHR35447">
    <property type="entry name" value="BH3-INTERACTING DOMAIN DEATH AGONIST"/>
    <property type="match status" value="1"/>
</dbReference>
<accession>A0A9D3RW67</accession>
<keyword evidence="4" id="KW-0963">Cytoplasm</keyword>
<name>A0A9D3RW67_ANGAN</name>
<dbReference type="GO" id="GO:0090200">
    <property type="term" value="P:positive regulation of release of cytochrome c from mitochondria"/>
    <property type="evidence" value="ECO:0007669"/>
    <property type="project" value="TreeGrafter"/>
</dbReference>
<evidence type="ECO:0000313" key="9">
    <source>
        <dbReference type="EMBL" id="KAG5845864.1"/>
    </source>
</evidence>
<dbReference type="EMBL" id="JAFIRN010000007">
    <property type="protein sequence ID" value="KAG5845864.1"/>
    <property type="molecule type" value="Genomic_DNA"/>
</dbReference>
<dbReference type="GO" id="GO:2001244">
    <property type="term" value="P:positive regulation of intrinsic apoptotic signaling pathway"/>
    <property type="evidence" value="ECO:0007669"/>
    <property type="project" value="TreeGrafter"/>
</dbReference>
<keyword evidence="10" id="KW-1185">Reference proteome</keyword>
<comment type="caution">
    <text evidence="9">The sequence shown here is derived from an EMBL/GenBank/DDBJ whole genome shotgun (WGS) entry which is preliminary data.</text>
</comment>
<comment type="subcellular location">
    <subcellularLocation>
        <location evidence="2">Cytoplasm</location>
    </subcellularLocation>
    <subcellularLocation>
        <location evidence="1">Mitochondrion outer membrane</location>
    </subcellularLocation>
</comment>
<evidence type="ECO:0000256" key="6">
    <source>
        <dbReference type="ARBA" id="ARBA00022787"/>
    </source>
</evidence>